<dbReference type="GO" id="GO:0000421">
    <property type="term" value="C:autophagosome membrane"/>
    <property type="evidence" value="ECO:0007669"/>
    <property type="project" value="TreeGrafter"/>
</dbReference>
<dbReference type="GO" id="GO:0034045">
    <property type="term" value="C:phagophore assembly site membrane"/>
    <property type="evidence" value="ECO:0007669"/>
    <property type="project" value="TreeGrafter"/>
</dbReference>
<dbReference type="GO" id="GO:0019776">
    <property type="term" value="F:Atg8-family ligase activity"/>
    <property type="evidence" value="ECO:0007669"/>
    <property type="project" value="TreeGrafter"/>
</dbReference>
<evidence type="ECO:0000256" key="1">
    <source>
        <dbReference type="ARBA" id="ARBA00022499"/>
    </source>
</evidence>
<dbReference type="FunFam" id="3.10.20.90:FF:000150">
    <property type="entry name" value="Ubiquitin-like protein ATG12"/>
    <property type="match status" value="1"/>
</dbReference>
<dbReference type="GO" id="GO:0061723">
    <property type="term" value="P:glycophagy"/>
    <property type="evidence" value="ECO:0007669"/>
    <property type="project" value="TreeGrafter"/>
</dbReference>
<feature type="region of interest" description="Disordered" evidence="5">
    <location>
        <begin position="1"/>
        <end position="53"/>
    </location>
</feature>
<organism evidence="6 7">
    <name type="scientific">Acromyrmex charruanus</name>
    <dbReference type="NCBI Taxonomy" id="2715315"/>
    <lineage>
        <taxon>Eukaryota</taxon>
        <taxon>Metazoa</taxon>
        <taxon>Ecdysozoa</taxon>
        <taxon>Arthropoda</taxon>
        <taxon>Hexapoda</taxon>
        <taxon>Insecta</taxon>
        <taxon>Pterygota</taxon>
        <taxon>Neoptera</taxon>
        <taxon>Endopterygota</taxon>
        <taxon>Hymenoptera</taxon>
        <taxon>Apocrita</taxon>
        <taxon>Aculeata</taxon>
        <taxon>Formicoidea</taxon>
        <taxon>Formicidae</taxon>
        <taxon>Myrmicinae</taxon>
        <taxon>Acromyrmex</taxon>
    </lineage>
</organism>
<comment type="function">
    <text evidence="4">Ubiquitin-like protein involved in autophagic vesicle formation.</text>
</comment>
<evidence type="ECO:0000256" key="3">
    <source>
        <dbReference type="ARBA" id="ARBA00023006"/>
    </source>
</evidence>
<keyword evidence="1 4" id="KW-1017">Isopeptide bond</keyword>
<comment type="subunit">
    <text evidence="4">Forms a conjugate with ATG5.</text>
</comment>
<dbReference type="GO" id="GO:0000422">
    <property type="term" value="P:autophagy of mitochondrion"/>
    <property type="evidence" value="ECO:0007669"/>
    <property type="project" value="TreeGrafter"/>
</dbReference>
<dbReference type="GO" id="GO:0034274">
    <property type="term" value="C:Atg12-Atg5-Atg16 complex"/>
    <property type="evidence" value="ECO:0007669"/>
    <property type="project" value="TreeGrafter"/>
</dbReference>
<dbReference type="InterPro" id="IPR029071">
    <property type="entry name" value="Ubiquitin-like_domsf"/>
</dbReference>
<reference evidence="6" key="1">
    <citation type="submission" date="2020-03" db="EMBL/GenBank/DDBJ databases">
        <title>Relaxed selection underlies rapid genomic changes in the transitions from sociality to social parasitism in ants.</title>
        <authorList>
            <person name="Bi X."/>
        </authorList>
    </citation>
    <scope>NUCLEOTIDE SEQUENCE</scope>
    <source>
        <strain evidence="6">BGI-DK2014a</strain>
        <tissue evidence="6">Whole body</tissue>
    </source>
</reference>
<dbReference type="InterPro" id="IPR007242">
    <property type="entry name" value="Atg12"/>
</dbReference>
<keyword evidence="7" id="KW-1185">Reference proteome</keyword>
<dbReference type="AlphaFoldDB" id="A0A836FQU4"/>
<evidence type="ECO:0000313" key="6">
    <source>
        <dbReference type="EMBL" id="KAG5329831.1"/>
    </source>
</evidence>
<gene>
    <name evidence="6" type="primary">Atg12</name>
    <name evidence="6" type="ORF">G6Z76_0003156</name>
</gene>
<dbReference type="Proteomes" id="UP000669903">
    <property type="component" value="Unassembled WGS sequence"/>
</dbReference>
<feature type="non-terminal residue" evidence="6">
    <location>
        <position position="158"/>
    </location>
</feature>
<evidence type="ECO:0000256" key="2">
    <source>
        <dbReference type="ARBA" id="ARBA00022786"/>
    </source>
</evidence>
<dbReference type="GO" id="GO:0034727">
    <property type="term" value="P:piecemeal microautophagy of the nucleus"/>
    <property type="evidence" value="ECO:0007669"/>
    <property type="project" value="TreeGrafter"/>
</dbReference>
<sequence>MATKEEERVNSTTTDAKIEETPDNSTTEDPPASLETIPEGNATRNELQTAPKDKSKSMISSSFTYNFTANFIVDILLKATANAPIMKQKKWSVCQDNPIGRISEFIKKYLKLDPNERLFLYVNQTFAPAPDQTVKNLYDCYGADGKLVIHYCKSQAWG</sequence>
<evidence type="ECO:0000256" key="4">
    <source>
        <dbReference type="RuleBase" id="RU361201"/>
    </source>
</evidence>
<dbReference type="PANTHER" id="PTHR13385:SF0">
    <property type="entry name" value="UBIQUITIN-LIKE PROTEIN ATG12"/>
    <property type="match status" value="1"/>
</dbReference>
<evidence type="ECO:0000313" key="7">
    <source>
        <dbReference type="Proteomes" id="UP000669903"/>
    </source>
</evidence>
<comment type="caution">
    <text evidence="6">The sequence shown here is derived from an EMBL/GenBank/DDBJ whole genome shotgun (WGS) entry which is preliminary data.</text>
</comment>
<accession>A0A836FQU4</accession>
<dbReference type="EMBL" id="JAANIC010006010">
    <property type="protein sequence ID" value="KAG5329831.1"/>
    <property type="molecule type" value="Genomic_DNA"/>
</dbReference>
<protein>
    <recommendedName>
        <fullName evidence="4">Ubiquitin-like protein ATG12</fullName>
    </recommendedName>
</protein>
<comment type="similarity">
    <text evidence="4">Belongs to the ATG12 family.</text>
</comment>
<dbReference type="PANTHER" id="PTHR13385">
    <property type="entry name" value="AUTOPHAGY PROTEIN 12"/>
    <property type="match status" value="1"/>
</dbReference>
<keyword evidence="3 4" id="KW-0072">Autophagy</keyword>
<proteinExistence type="inferred from homology"/>
<dbReference type="CDD" id="cd01612">
    <property type="entry name" value="Ubl_ATG12"/>
    <property type="match status" value="1"/>
</dbReference>
<evidence type="ECO:0000256" key="5">
    <source>
        <dbReference type="SAM" id="MobiDB-lite"/>
    </source>
</evidence>
<dbReference type="GO" id="GO:0097352">
    <property type="term" value="P:autophagosome maturation"/>
    <property type="evidence" value="ECO:0007669"/>
    <property type="project" value="TreeGrafter"/>
</dbReference>
<feature type="non-terminal residue" evidence="6">
    <location>
        <position position="1"/>
    </location>
</feature>
<keyword evidence="2 4" id="KW-0833">Ubl conjugation pathway</keyword>
<dbReference type="Pfam" id="PF04110">
    <property type="entry name" value="APG12"/>
    <property type="match status" value="1"/>
</dbReference>
<dbReference type="GO" id="GO:0000045">
    <property type="term" value="P:autophagosome assembly"/>
    <property type="evidence" value="ECO:0007669"/>
    <property type="project" value="InterPro"/>
</dbReference>
<dbReference type="Gene3D" id="3.10.20.90">
    <property type="entry name" value="Phosphatidylinositol 3-kinase Catalytic Subunit, Chain A, domain 1"/>
    <property type="match status" value="1"/>
</dbReference>
<name>A0A836FQU4_9HYME</name>
<dbReference type="SUPFAM" id="SSF54236">
    <property type="entry name" value="Ubiquitin-like"/>
    <property type="match status" value="1"/>
</dbReference>